<gene>
    <name evidence="4" type="ORF">N7492_005550</name>
</gene>
<dbReference type="CDD" id="cd04657">
    <property type="entry name" value="Piwi_ago-like"/>
    <property type="match status" value="1"/>
</dbReference>
<dbReference type="SUPFAM" id="SSF53098">
    <property type="entry name" value="Ribonuclease H-like"/>
    <property type="match status" value="1"/>
</dbReference>
<dbReference type="Proteomes" id="UP001146351">
    <property type="component" value="Unassembled WGS sequence"/>
</dbReference>
<reference evidence="4" key="1">
    <citation type="submission" date="2022-11" db="EMBL/GenBank/DDBJ databases">
        <authorList>
            <person name="Petersen C."/>
        </authorList>
    </citation>
    <scope>NUCLEOTIDE SEQUENCE</scope>
    <source>
        <strain evidence="4">IBT 21917</strain>
    </source>
</reference>
<evidence type="ECO:0000259" key="3">
    <source>
        <dbReference type="PROSITE" id="PS50822"/>
    </source>
</evidence>
<dbReference type="PROSITE" id="PS50821">
    <property type="entry name" value="PAZ"/>
    <property type="match status" value="1"/>
</dbReference>
<evidence type="ECO:0000313" key="4">
    <source>
        <dbReference type="EMBL" id="KAJ5172957.1"/>
    </source>
</evidence>
<organism evidence="4 5">
    <name type="scientific">Penicillium capsulatum</name>
    <dbReference type="NCBI Taxonomy" id="69766"/>
    <lineage>
        <taxon>Eukaryota</taxon>
        <taxon>Fungi</taxon>
        <taxon>Dikarya</taxon>
        <taxon>Ascomycota</taxon>
        <taxon>Pezizomycotina</taxon>
        <taxon>Eurotiomycetes</taxon>
        <taxon>Eurotiomycetidae</taxon>
        <taxon>Eurotiales</taxon>
        <taxon>Aspergillaceae</taxon>
        <taxon>Penicillium</taxon>
    </lineage>
</organism>
<feature type="domain" description="Piwi" evidence="3">
    <location>
        <begin position="636"/>
        <end position="947"/>
    </location>
</feature>
<comment type="caution">
    <text evidence="4">The sequence shown here is derived from an EMBL/GenBank/DDBJ whole genome shotgun (WGS) entry which is preliminary data.</text>
</comment>
<dbReference type="SMART" id="SM00950">
    <property type="entry name" value="Piwi"/>
    <property type="match status" value="1"/>
</dbReference>
<dbReference type="InterPro" id="IPR036085">
    <property type="entry name" value="PAZ_dom_sf"/>
</dbReference>
<feature type="region of interest" description="Disordered" evidence="1">
    <location>
        <begin position="1"/>
        <end position="72"/>
    </location>
</feature>
<keyword evidence="5" id="KW-1185">Reference proteome</keyword>
<dbReference type="SMART" id="SM01163">
    <property type="entry name" value="DUF1785"/>
    <property type="match status" value="1"/>
</dbReference>
<dbReference type="Gene3D" id="3.40.50.2300">
    <property type="match status" value="1"/>
</dbReference>
<dbReference type="InterPro" id="IPR003100">
    <property type="entry name" value="PAZ_dom"/>
</dbReference>
<proteinExistence type="predicted"/>
<accession>A0A9W9IDL7</accession>
<reference evidence="4" key="2">
    <citation type="journal article" date="2023" name="IMA Fungus">
        <title>Comparative genomic study of the Penicillium genus elucidates a diverse pangenome and 15 lateral gene transfer events.</title>
        <authorList>
            <person name="Petersen C."/>
            <person name="Sorensen T."/>
            <person name="Nielsen M.R."/>
            <person name="Sondergaard T.E."/>
            <person name="Sorensen J.L."/>
            <person name="Fitzpatrick D.A."/>
            <person name="Frisvad J.C."/>
            <person name="Nielsen K.L."/>
        </authorList>
    </citation>
    <scope>NUCLEOTIDE SEQUENCE</scope>
    <source>
        <strain evidence="4">IBT 21917</strain>
    </source>
</reference>
<dbReference type="PROSITE" id="PS50822">
    <property type="entry name" value="PIWI"/>
    <property type="match status" value="1"/>
</dbReference>
<dbReference type="AlphaFoldDB" id="A0A9W9IDL7"/>
<feature type="compositionally biased region" description="Gly residues" evidence="1">
    <location>
        <begin position="47"/>
        <end position="57"/>
    </location>
</feature>
<dbReference type="InterPro" id="IPR012337">
    <property type="entry name" value="RNaseH-like_sf"/>
</dbReference>
<dbReference type="Gene3D" id="2.170.260.10">
    <property type="entry name" value="paz domain"/>
    <property type="match status" value="1"/>
</dbReference>
<dbReference type="Pfam" id="PF02171">
    <property type="entry name" value="Piwi"/>
    <property type="match status" value="1"/>
</dbReference>
<dbReference type="Gene3D" id="3.30.420.10">
    <property type="entry name" value="Ribonuclease H-like superfamily/Ribonuclease H"/>
    <property type="match status" value="1"/>
</dbReference>
<dbReference type="OrthoDB" id="10252740at2759"/>
<dbReference type="InterPro" id="IPR003165">
    <property type="entry name" value="Piwi"/>
</dbReference>
<dbReference type="Pfam" id="PF16486">
    <property type="entry name" value="ArgoN"/>
    <property type="match status" value="1"/>
</dbReference>
<evidence type="ECO:0000256" key="1">
    <source>
        <dbReference type="SAM" id="MobiDB-lite"/>
    </source>
</evidence>
<feature type="domain" description="PAZ" evidence="2">
    <location>
        <begin position="323"/>
        <end position="463"/>
    </location>
</feature>
<dbReference type="GO" id="GO:0003723">
    <property type="term" value="F:RNA binding"/>
    <property type="evidence" value="ECO:0007669"/>
    <property type="project" value="InterPro"/>
</dbReference>
<dbReference type="Pfam" id="PF02170">
    <property type="entry name" value="PAZ"/>
    <property type="match status" value="1"/>
</dbReference>
<dbReference type="InterPro" id="IPR045246">
    <property type="entry name" value="Piwi_ago-like"/>
</dbReference>
<dbReference type="CDD" id="cd02846">
    <property type="entry name" value="PAZ_argonaute_like"/>
    <property type="match status" value="1"/>
</dbReference>
<dbReference type="SUPFAM" id="SSF101690">
    <property type="entry name" value="PAZ domain"/>
    <property type="match status" value="2"/>
</dbReference>
<dbReference type="PANTHER" id="PTHR22891">
    <property type="entry name" value="EUKARYOTIC TRANSLATION INITIATION FACTOR 2C"/>
    <property type="match status" value="1"/>
</dbReference>
<name>A0A9W9IDL7_9EURO</name>
<evidence type="ECO:0000259" key="2">
    <source>
        <dbReference type="PROSITE" id="PS50821"/>
    </source>
</evidence>
<dbReference type="InterPro" id="IPR014811">
    <property type="entry name" value="ArgoL1"/>
</dbReference>
<dbReference type="Pfam" id="PF08699">
    <property type="entry name" value="ArgoL1"/>
    <property type="match status" value="1"/>
</dbReference>
<dbReference type="InterPro" id="IPR036397">
    <property type="entry name" value="RNaseH_sf"/>
</dbReference>
<protein>
    <submittedName>
        <fullName evidence="4">Uncharacterized protein</fullName>
    </submittedName>
</protein>
<dbReference type="EMBL" id="JAPQKO010000003">
    <property type="protein sequence ID" value="KAJ5172957.1"/>
    <property type="molecule type" value="Genomic_DNA"/>
</dbReference>
<evidence type="ECO:0000313" key="5">
    <source>
        <dbReference type="Proteomes" id="UP001146351"/>
    </source>
</evidence>
<sequence length="992" mass="111231">MSYSSRGRGDHGGSDSRGGSRGRGGFDPRGGRGGGSYRGSSESRSRGGPGGSQGRGGGGRREPPAPPSVLLDGNLEVNPNVEPFEDKCLAVNKKDLKGGKGILALRPDFGTKGRKIMLRTNFYEMNINPDAVFYTYRVSLKPEKGLRRHIKTAFRNLMNMEVFKQLHAATDGASEIVTVARMPKVGELLVSGETPGEEEQRGTRNKDKKPMFKFTFTEGVVIRPAQLMQALRDCHVQEKVNNEDVAIRVLNILMSKHPYDDEGTVIAGKTRNKYFWIDDRKQSAYLGGGLECIRGFYSSMRLSAGRVLLNINVNHSAFFAPGPLAKLVAEFQMVFGNDLPLLNRYIRSLRVYNTHLPKVKDEYGKMTWRERSIWGLASPKDGSRLPSPPKIKELGAAPPDCKFFLEDPNDGRAGPPSGRYVTVVEYFKLKYGIVVKEMNRPCVNVGGHDKPSYLPLDVCLVVPGQITNGELGTSQRQAIIGFSCRRPPDNLLTIKSNGLKMIGSEKEGFFRRGLKVKPGLLVVPGRILNAPGLRYGRKIQVPKSGSWNLRDSKFCRGVTVTNWAALVIYTESKAPDVNQTHMPAVRALKNASEKLGLSLNMTGPEFPITPIKYNRFELRKNLDGLFTRAKERGFEFVLVFLPNTDERIFSEVKYAGDVKYGVLTHCCLSDKFLNGNEQYMANNAMKINLKLGGINQALEQPKSSRLIDEGKTMVVGLDVTHPSATDPPEFPSIACIVASVDKDLGQWPGEAQIQGKKVERIEKLHDMLANCLRRWEKRNRQLPENIIVYRDGVSEGQFEMVAQYEYDSLCKATAMMYRHRPAITIIVCGKRHNVRFFPTKMEDMDKTSNPINGTIVDRGITRPIFWDFYLQAQAPIQGSARPAHYVVLRDEIFTDKKINPEGKASDMVQELTHNICYLMGRCTRSVSYSTPAFLADRFCDRARRYVRAEMAKQMFLEDRAADQAGRRPDYRFHFEDNVVQIHPGIADRMVYI</sequence>
<dbReference type="InterPro" id="IPR032474">
    <property type="entry name" value="Argonaute_N"/>
</dbReference>